<evidence type="ECO:0000313" key="1">
    <source>
        <dbReference type="EMBL" id="CAI6304898.1"/>
    </source>
</evidence>
<dbReference type="OrthoDB" id="3684248at2759"/>
<keyword evidence="2" id="KW-1185">Reference proteome</keyword>
<accession>A0A9W4U7R0</accession>
<gene>
    <name evidence="1" type="ORF">PDIGIT_LOCUS2983</name>
</gene>
<dbReference type="AlphaFoldDB" id="A0A9W4U7R0"/>
<comment type="caution">
    <text evidence="1">The sequence shown here is derived from an EMBL/GenBank/DDBJ whole genome shotgun (WGS) entry which is preliminary data.</text>
</comment>
<reference evidence="1" key="1">
    <citation type="submission" date="2023-01" db="EMBL/GenBank/DDBJ databases">
        <authorList>
            <person name="Van Ghelder C."/>
            <person name="Rancurel C."/>
        </authorList>
    </citation>
    <scope>NUCLEOTIDE SEQUENCE</scope>
    <source>
        <strain evidence="1">CNCM I-4278</strain>
    </source>
</reference>
<evidence type="ECO:0000313" key="2">
    <source>
        <dbReference type="Proteomes" id="UP001152607"/>
    </source>
</evidence>
<protein>
    <submittedName>
        <fullName evidence="1">Uncharacterized protein</fullName>
    </submittedName>
</protein>
<dbReference type="EMBL" id="CAOQHR010000002">
    <property type="protein sequence ID" value="CAI6304898.1"/>
    <property type="molecule type" value="Genomic_DNA"/>
</dbReference>
<name>A0A9W4U7R0_9PLEO</name>
<organism evidence="1 2">
    <name type="scientific">Periconia digitata</name>
    <dbReference type="NCBI Taxonomy" id="1303443"/>
    <lineage>
        <taxon>Eukaryota</taxon>
        <taxon>Fungi</taxon>
        <taxon>Dikarya</taxon>
        <taxon>Ascomycota</taxon>
        <taxon>Pezizomycotina</taxon>
        <taxon>Dothideomycetes</taxon>
        <taxon>Pleosporomycetidae</taxon>
        <taxon>Pleosporales</taxon>
        <taxon>Massarineae</taxon>
        <taxon>Periconiaceae</taxon>
        <taxon>Periconia</taxon>
    </lineage>
</organism>
<dbReference type="Proteomes" id="UP001152607">
    <property type="component" value="Unassembled WGS sequence"/>
</dbReference>
<proteinExistence type="predicted"/>
<sequence length="148" mass="16462">MSDLNPNQSLYGTQVGMVRILKNVTDFIVNIITDAISYKAPKSGHASRNRVDAFAHLLQYHNPASGPKPEPQMTKCLPIRTKIPNLAALDDMSMAQTHAHYEEIDCVPAAALGMKSEFEGTGHWYMIHPLSLTQVKTMTTRVLEDIKN</sequence>